<sequence>MGAAISTPKCIRNIFCIKTQTALDESIPLAYIETHDSKKNKKLGAFKMSISPLEARGEIVRRASVSGQD</sequence>
<dbReference type="EMBL" id="AP026708">
    <property type="protein sequence ID" value="BDQ34177.1"/>
    <property type="molecule type" value="Genomic_DNA"/>
</dbReference>
<keyword evidence="2" id="KW-1185">Reference proteome</keyword>
<evidence type="ECO:0000313" key="1">
    <source>
        <dbReference type="EMBL" id="BDQ34177.1"/>
    </source>
</evidence>
<protein>
    <submittedName>
        <fullName evidence="1">Uncharacterized protein</fullName>
    </submittedName>
</protein>
<evidence type="ECO:0000313" key="2">
    <source>
        <dbReference type="Proteomes" id="UP001061361"/>
    </source>
</evidence>
<organism evidence="1 2">
    <name type="scientific">Pseudodesulfovibrio portus</name>
    <dbReference type="NCBI Taxonomy" id="231439"/>
    <lineage>
        <taxon>Bacteria</taxon>
        <taxon>Pseudomonadati</taxon>
        <taxon>Thermodesulfobacteriota</taxon>
        <taxon>Desulfovibrionia</taxon>
        <taxon>Desulfovibrionales</taxon>
        <taxon>Desulfovibrionaceae</taxon>
    </lineage>
</organism>
<dbReference type="Proteomes" id="UP001061361">
    <property type="component" value="Chromosome"/>
</dbReference>
<name>A0ABN6RX93_9BACT</name>
<proteinExistence type="predicted"/>
<gene>
    <name evidence="1" type="ORF">JCM14722_17190</name>
</gene>
<reference evidence="1" key="1">
    <citation type="submission" date="2022-08" db="EMBL/GenBank/DDBJ databases">
        <title>Genome Sequence of the sulphate-reducing bacterium, Pseudodesulfovibrio portus JCM14722.</title>
        <authorList>
            <person name="Kondo R."/>
            <person name="Kataoka T."/>
        </authorList>
    </citation>
    <scope>NUCLEOTIDE SEQUENCE</scope>
    <source>
        <strain evidence="1">JCM 14722</strain>
    </source>
</reference>
<accession>A0ABN6RX93</accession>